<gene>
    <name evidence="2" type="ORF">BU204_19565</name>
</gene>
<evidence type="ECO:0000313" key="3">
    <source>
        <dbReference type="Proteomes" id="UP000185596"/>
    </source>
</evidence>
<proteinExistence type="predicted"/>
<sequence length="782" mass="85046">MAGHQRGAMAYEYAFGQLERALRRSVSDRDPRIRKRARARAARWGEVLAGMVDGTLTIGSRTPVAATPAWVTLEVVQGGFATGRYLAETDLRDDEAALVANLPAEAPGSTPRERLNLWYLTDAGLAALRTALSSGNYRIDLPEDAALPVVAWLLDDGQPVERHASALDVIAELRPLMHRLRFTPRPTTTPAPQGAMVRLRPVSAVRESLREITTSRQLGAMRETLGVWHPLYDRLVELWSDTVDGELPQRTGESVTGGWPCRVWPADWTARRARWLADHAEALQRHPLATAHRHPRGNFARLHAALLACERDSGALSGRDVGQVRRALADTITKHGAPGSAARVRLRATQRAVAARPTHAALADVVAGRLDRFPDESGVPAVEPLTQPTTADEAPGVPAGEPVPPSLVAKVTRALEAPVEELVERGVIRSGDVLATVLPQLTSSLLAASIADPALAGLYAQTYTAFRRRRGLLLVDLAHQVGIEELPWIGALEPLRTHRRAQAANTARQTLTQATVLALSSFPQAILPNTLVRELGALARQAELRLPLMEELAADIFTGRFTRKWRDAAGVASRVLAGTLYARYYDLPGPDHWTSDDQHGLRQVVLGRHAKQTARAFAELCVRRAAQAQGDASRFRHSVAANGVVLEQSQILTTHNLAVLVDGLGLADRVAALAPDLADRALEWVVRRQKIRVDGHAALLAWKNSAYAWRQAIFFLSFCDQRVQRAAVERLRDQIEDAGLTPRLSPAADGLGHVVEGGRFTADGTTEGGGRRLLGWSLGPRG</sequence>
<name>A0A1Q8CNG5_9PSEU</name>
<keyword evidence="3" id="KW-1185">Reference proteome</keyword>
<evidence type="ECO:0000256" key="1">
    <source>
        <dbReference type="SAM" id="MobiDB-lite"/>
    </source>
</evidence>
<evidence type="ECO:0000313" key="2">
    <source>
        <dbReference type="EMBL" id="OLF15911.1"/>
    </source>
</evidence>
<protein>
    <submittedName>
        <fullName evidence="2">Uncharacterized protein</fullName>
    </submittedName>
</protein>
<comment type="caution">
    <text evidence="2">The sequence shown here is derived from an EMBL/GenBank/DDBJ whole genome shotgun (WGS) entry which is preliminary data.</text>
</comment>
<feature type="region of interest" description="Disordered" evidence="1">
    <location>
        <begin position="377"/>
        <end position="402"/>
    </location>
</feature>
<organism evidence="2 3">
    <name type="scientific">Actinophytocola xanthii</name>
    <dbReference type="NCBI Taxonomy" id="1912961"/>
    <lineage>
        <taxon>Bacteria</taxon>
        <taxon>Bacillati</taxon>
        <taxon>Actinomycetota</taxon>
        <taxon>Actinomycetes</taxon>
        <taxon>Pseudonocardiales</taxon>
        <taxon>Pseudonocardiaceae</taxon>
    </lineage>
</organism>
<dbReference type="AlphaFoldDB" id="A0A1Q8CNG5"/>
<dbReference type="Proteomes" id="UP000185596">
    <property type="component" value="Unassembled WGS sequence"/>
</dbReference>
<dbReference type="STRING" id="1912961.BU204_19565"/>
<dbReference type="EMBL" id="MSIE01000035">
    <property type="protein sequence ID" value="OLF15911.1"/>
    <property type="molecule type" value="Genomic_DNA"/>
</dbReference>
<reference evidence="2 3" key="1">
    <citation type="submission" date="2016-12" db="EMBL/GenBank/DDBJ databases">
        <title>The draft genome sequence of Actinophytocola sp. 11-183.</title>
        <authorList>
            <person name="Wang W."/>
            <person name="Yuan L."/>
        </authorList>
    </citation>
    <scope>NUCLEOTIDE SEQUENCE [LARGE SCALE GENOMIC DNA]</scope>
    <source>
        <strain evidence="2 3">11-183</strain>
    </source>
</reference>
<accession>A0A1Q8CNG5</accession>